<evidence type="ECO:0000313" key="2">
    <source>
        <dbReference type="EnsemblPlants" id="Zm00001eb087700_P001"/>
    </source>
</evidence>
<dbReference type="Gramene" id="Zm00001eb087700_T001">
    <property type="protein sequence ID" value="Zm00001eb087700_P001"/>
    <property type="gene ID" value="Zm00001eb087700"/>
</dbReference>
<sequence length="310" mass="33034">MPLRELAGEETELLAAALQLLYRLLPLLGQVDVEHTRHVGRGLLGVLGDQRGVPRRLGHLHAPVVGEQSRDGAEHEDDAPHVVGLWHRGAGGVVLVRRRVEAGLKRRRDGNGDDAAGEVAEALHGEDGRDECAARPFVGVLGHDGRGQRVVAADADAEPEAEEAERDHDVLGRGPEREAGGEAADGHEHERHPVHLLAAHLVAEPAEEELPGERAAEGDAVDGCGDVGREGAGGLGAGVRVVDAAEELGDEGDGEEVVRIGEEAHAGDHHRREVVPLCLGCVQRVQHLVIVCHFCNDSWLRVTCCSQSYT</sequence>
<evidence type="ECO:0000256" key="1">
    <source>
        <dbReference type="SAM" id="MobiDB-lite"/>
    </source>
</evidence>
<dbReference type="AlphaFoldDB" id="A0A804MIB0"/>
<feature type="compositionally biased region" description="Acidic residues" evidence="1">
    <location>
        <begin position="155"/>
        <end position="164"/>
    </location>
</feature>
<dbReference type="Proteomes" id="UP000007305">
    <property type="component" value="Chromosome 2"/>
</dbReference>
<dbReference type="EnsemblPlants" id="Zm00001eb087700_T001">
    <property type="protein sequence ID" value="Zm00001eb087700_P001"/>
    <property type="gene ID" value="Zm00001eb087700"/>
</dbReference>
<dbReference type="InParanoid" id="A0A804MIB0"/>
<accession>A0A804MIB0</accession>
<feature type="compositionally biased region" description="Basic and acidic residues" evidence="1">
    <location>
        <begin position="165"/>
        <end position="189"/>
    </location>
</feature>
<proteinExistence type="predicted"/>
<evidence type="ECO:0000313" key="3">
    <source>
        <dbReference type="Proteomes" id="UP000007305"/>
    </source>
</evidence>
<reference evidence="2" key="2">
    <citation type="submission" date="2019-07" db="EMBL/GenBank/DDBJ databases">
        <authorList>
            <person name="Seetharam A."/>
            <person name="Woodhouse M."/>
            <person name="Cannon E."/>
        </authorList>
    </citation>
    <scope>NUCLEOTIDE SEQUENCE [LARGE SCALE GENOMIC DNA]</scope>
    <source>
        <strain evidence="2">cv. B73</strain>
    </source>
</reference>
<gene>
    <name evidence="2" type="primary">pht3</name>
</gene>
<protein>
    <submittedName>
        <fullName evidence="2">Phosphate transporter protein3</fullName>
    </submittedName>
</protein>
<reference evidence="2" key="3">
    <citation type="submission" date="2021-05" db="UniProtKB">
        <authorList>
            <consortium name="EnsemblPlants"/>
        </authorList>
    </citation>
    <scope>IDENTIFICATION</scope>
    <source>
        <strain evidence="2">cv. B73</strain>
    </source>
</reference>
<dbReference type="FunCoup" id="A0A804MIB0">
    <property type="interactions" value="1"/>
</dbReference>
<reference evidence="3" key="1">
    <citation type="submission" date="2015-12" db="EMBL/GenBank/DDBJ databases">
        <title>Update maize B73 reference genome by single molecule sequencing technologies.</title>
        <authorList>
            <consortium name="Maize Genome Sequencing Project"/>
            <person name="Ware D."/>
        </authorList>
    </citation>
    <scope>NUCLEOTIDE SEQUENCE [LARGE SCALE GENOMIC DNA]</scope>
    <source>
        <strain evidence="3">cv. B73</strain>
    </source>
</reference>
<feature type="region of interest" description="Disordered" evidence="1">
    <location>
        <begin position="154"/>
        <end position="189"/>
    </location>
</feature>
<keyword evidence="3" id="KW-1185">Reference proteome</keyword>
<organism evidence="2 3">
    <name type="scientific">Zea mays</name>
    <name type="common">Maize</name>
    <dbReference type="NCBI Taxonomy" id="4577"/>
    <lineage>
        <taxon>Eukaryota</taxon>
        <taxon>Viridiplantae</taxon>
        <taxon>Streptophyta</taxon>
        <taxon>Embryophyta</taxon>
        <taxon>Tracheophyta</taxon>
        <taxon>Spermatophyta</taxon>
        <taxon>Magnoliopsida</taxon>
        <taxon>Liliopsida</taxon>
        <taxon>Poales</taxon>
        <taxon>Poaceae</taxon>
        <taxon>PACMAD clade</taxon>
        <taxon>Panicoideae</taxon>
        <taxon>Andropogonodae</taxon>
        <taxon>Andropogoneae</taxon>
        <taxon>Tripsacinae</taxon>
        <taxon>Zea</taxon>
    </lineage>
</organism>
<name>A0A804MIB0_MAIZE</name>